<protein>
    <submittedName>
        <fullName evidence="1">Uncharacterized protein</fullName>
    </submittedName>
</protein>
<reference evidence="1 2" key="1">
    <citation type="journal article" date="2021" name="Hortic Res">
        <title>High-quality reference genome and annotation aids understanding of berry development for evergreen blueberry (Vaccinium darrowii).</title>
        <authorList>
            <person name="Yu J."/>
            <person name="Hulse-Kemp A.M."/>
            <person name="Babiker E."/>
            <person name="Staton M."/>
        </authorList>
    </citation>
    <scope>NUCLEOTIDE SEQUENCE [LARGE SCALE GENOMIC DNA]</scope>
    <source>
        <strain evidence="2">cv. NJ 8807/NJ 8810</strain>
        <tissue evidence="1">Young leaf</tissue>
    </source>
</reference>
<accession>A0ACB7Z7Q6</accession>
<evidence type="ECO:0000313" key="1">
    <source>
        <dbReference type="EMBL" id="KAH7861451.1"/>
    </source>
</evidence>
<keyword evidence="2" id="KW-1185">Reference proteome</keyword>
<evidence type="ECO:0000313" key="2">
    <source>
        <dbReference type="Proteomes" id="UP000828048"/>
    </source>
</evidence>
<name>A0ACB7Z7Q6_9ERIC</name>
<dbReference type="EMBL" id="CM037154">
    <property type="protein sequence ID" value="KAH7861451.1"/>
    <property type="molecule type" value="Genomic_DNA"/>
</dbReference>
<organism evidence="1 2">
    <name type="scientific">Vaccinium darrowii</name>
    <dbReference type="NCBI Taxonomy" id="229202"/>
    <lineage>
        <taxon>Eukaryota</taxon>
        <taxon>Viridiplantae</taxon>
        <taxon>Streptophyta</taxon>
        <taxon>Embryophyta</taxon>
        <taxon>Tracheophyta</taxon>
        <taxon>Spermatophyta</taxon>
        <taxon>Magnoliopsida</taxon>
        <taxon>eudicotyledons</taxon>
        <taxon>Gunneridae</taxon>
        <taxon>Pentapetalae</taxon>
        <taxon>asterids</taxon>
        <taxon>Ericales</taxon>
        <taxon>Ericaceae</taxon>
        <taxon>Vaccinioideae</taxon>
        <taxon>Vaccinieae</taxon>
        <taxon>Vaccinium</taxon>
    </lineage>
</organism>
<comment type="caution">
    <text evidence="1">The sequence shown here is derived from an EMBL/GenBank/DDBJ whole genome shotgun (WGS) entry which is preliminary data.</text>
</comment>
<proteinExistence type="predicted"/>
<dbReference type="Proteomes" id="UP000828048">
    <property type="component" value="Chromosome 4"/>
</dbReference>
<gene>
    <name evidence="1" type="ORF">Vadar_026319</name>
</gene>
<sequence length="162" mass="17618">MLLGKHGRGPMKRTMSMTGINVDLPDDVEPSEQSDSHQGSAINDQRKRNVAVVSGPSGVDRRPMATASPHKRSSGGGEVVVETAPFLRTCGLCNRRLRPGRDIFMYRGDTAFCSLECREQQIKHDEKKEKCSVAANSMKDGSHHHHHSPAPATTTVTATSQA</sequence>